<dbReference type="WBParaSite" id="Minc3s01314g22686">
    <property type="protein sequence ID" value="Minc3s01314g22686"/>
    <property type="gene ID" value="Minc3s01314g22686"/>
</dbReference>
<evidence type="ECO:0000313" key="3">
    <source>
        <dbReference type="WBParaSite" id="Minc3s01314g22686"/>
    </source>
</evidence>
<name>A0A914MDB4_MELIC</name>
<feature type="region of interest" description="Disordered" evidence="1">
    <location>
        <begin position="169"/>
        <end position="195"/>
    </location>
</feature>
<evidence type="ECO:0000313" key="2">
    <source>
        <dbReference type="Proteomes" id="UP000887563"/>
    </source>
</evidence>
<evidence type="ECO:0000256" key="1">
    <source>
        <dbReference type="SAM" id="MobiDB-lite"/>
    </source>
</evidence>
<sequence length="437" mass="50045">MMKSEWMSKQDVKKRLDSIFGEYSAFVVRPDDQQQFVQQSKLLENNYKSNKICKNEILRDERQSNVDSQTQSSSNINSMIGQLVNISKPLSPVTFAQNESNQLANGFEASKEDELSNKSEKFGPDLDTILEQISRVSPLLSPIVNISTSLNENNSDSLDNLKQEIDAVITSKNDQNESRNNLKRPNTDEDNSHLHISPKRHKDLHVEEHQQQYFSQKVIKNQVNSSIYSIKLRSTSLNKLINKFYPQKELQEENELQQEIQSERSVDCSTANASTPTTQIDVEQAQNEGGNAQQSDNMHFQSDQPTNISDCDFKIGFPIPDGKSPPFDFFQKNARDIRKRSDQEGDRILKLLFSFESLAYYIMASSTLTSKTEKMHSSIAENTNYLNSSWNSFKKQKIAESKFLTSIRTRLKYLQMMISACLAYNLYSLRSGVNFFL</sequence>
<protein>
    <submittedName>
        <fullName evidence="3">PiggyBac transposable element-derived protein domain-containing protein</fullName>
    </submittedName>
</protein>
<dbReference type="Proteomes" id="UP000887563">
    <property type="component" value="Unplaced"/>
</dbReference>
<reference evidence="3" key="1">
    <citation type="submission" date="2022-11" db="UniProtKB">
        <authorList>
            <consortium name="WormBaseParasite"/>
        </authorList>
    </citation>
    <scope>IDENTIFICATION</scope>
</reference>
<organism evidence="2 3">
    <name type="scientific">Meloidogyne incognita</name>
    <name type="common">Southern root-knot nematode worm</name>
    <name type="synonym">Oxyuris incognita</name>
    <dbReference type="NCBI Taxonomy" id="6306"/>
    <lineage>
        <taxon>Eukaryota</taxon>
        <taxon>Metazoa</taxon>
        <taxon>Ecdysozoa</taxon>
        <taxon>Nematoda</taxon>
        <taxon>Chromadorea</taxon>
        <taxon>Rhabditida</taxon>
        <taxon>Tylenchina</taxon>
        <taxon>Tylenchomorpha</taxon>
        <taxon>Tylenchoidea</taxon>
        <taxon>Meloidogynidae</taxon>
        <taxon>Meloidogyninae</taxon>
        <taxon>Meloidogyne</taxon>
        <taxon>Meloidogyne incognita group</taxon>
    </lineage>
</organism>
<dbReference type="AlphaFoldDB" id="A0A914MDB4"/>
<keyword evidence="2" id="KW-1185">Reference proteome</keyword>
<accession>A0A914MDB4</accession>
<proteinExistence type="predicted"/>